<dbReference type="EMBL" id="BSXS01009723">
    <property type="protein sequence ID" value="GME96358.1"/>
    <property type="molecule type" value="Genomic_DNA"/>
</dbReference>
<proteinExistence type="predicted"/>
<keyword evidence="2" id="KW-1185">Reference proteome</keyword>
<name>A0ACB5TWX4_AMBMO</name>
<gene>
    <name evidence="1" type="ORF">Amon02_000996500</name>
</gene>
<organism evidence="1 2">
    <name type="scientific">Ambrosiozyma monospora</name>
    <name type="common">Yeast</name>
    <name type="synonym">Endomycopsis monosporus</name>
    <dbReference type="NCBI Taxonomy" id="43982"/>
    <lineage>
        <taxon>Eukaryota</taxon>
        <taxon>Fungi</taxon>
        <taxon>Dikarya</taxon>
        <taxon>Ascomycota</taxon>
        <taxon>Saccharomycotina</taxon>
        <taxon>Pichiomycetes</taxon>
        <taxon>Pichiales</taxon>
        <taxon>Pichiaceae</taxon>
        <taxon>Ambrosiozyma</taxon>
    </lineage>
</organism>
<sequence>MLQYDRREVYNSKFVRDVYTGLSFYPSITQPTQHKVLQIKEVEDPKQKKKLIFETKIGDHNYIKTGLKDVPVEFFDGCVDEETKKAILEQQKLERAFDEEVY</sequence>
<evidence type="ECO:0000313" key="1">
    <source>
        <dbReference type="EMBL" id="GME96358.1"/>
    </source>
</evidence>
<reference evidence="1" key="1">
    <citation type="submission" date="2023-04" db="EMBL/GenBank/DDBJ databases">
        <title>Ambrosiozyma monospora NBRC 10751.</title>
        <authorList>
            <person name="Ichikawa N."/>
            <person name="Sato H."/>
            <person name="Tonouchi N."/>
        </authorList>
    </citation>
    <scope>NUCLEOTIDE SEQUENCE</scope>
    <source>
        <strain evidence="1">NBRC 10751</strain>
    </source>
</reference>
<evidence type="ECO:0000313" key="2">
    <source>
        <dbReference type="Proteomes" id="UP001165064"/>
    </source>
</evidence>
<accession>A0ACB5TWX4</accession>
<comment type="caution">
    <text evidence="1">The sequence shown here is derived from an EMBL/GenBank/DDBJ whole genome shotgun (WGS) entry which is preliminary data.</text>
</comment>
<protein>
    <submittedName>
        <fullName evidence="1">Unnamed protein product</fullName>
    </submittedName>
</protein>
<dbReference type="Proteomes" id="UP001165064">
    <property type="component" value="Unassembled WGS sequence"/>
</dbReference>